<dbReference type="AlphaFoldDB" id="A0Y840"/>
<dbReference type="InterPro" id="IPR020904">
    <property type="entry name" value="Sc_DH/Rdtase_CS"/>
</dbReference>
<dbReference type="PANTHER" id="PTHR43639:SF1">
    <property type="entry name" value="SHORT-CHAIN DEHYDROGENASE_REDUCTASE FAMILY PROTEIN"/>
    <property type="match status" value="1"/>
</dbReference>
<keyword evidence="2" id="KW-0560">Oxidoreductase</keyword>
<dbReference type="NCBIfam" id="NF006598">
    <property type="entry name" value="PRK09135.1"/>
    <property type="match status" value="1"/>
</dbReference>
<dbReference type="eggNOG" id="COG1028">
    <property type="taxonomic scope" value="Bacteria"/>
</dbReference>
<evidence type="ECO:0000256" key="1">
    <source>
        <dbReference type="ARBA" id="ARBA00006484"/>
    </source>
</evidence>
<dbReference type="OrthoDB" id="9793499at2"/>
<organism evidence="3 4">
    <name type="scientific">marine gamma proteobacterium HTCC2143</name>
    <dbReference type="NCBI Taxonomy" id="247633"/>
    <lineage>
        <taxon>Bacteria</taxon>
        <taxon>Pseudomonadati</taxon>
        <taxon>Pseudomonadota</taxon>
        <taxon>Gammaproteobacteria</taxon>
        <taxon>Cellvibrionales</taxon>
        <taxon>Spongiibacteraceae</taxon>
        <taxon>BD1-7 clade</taxon>
    </lineage>
</organism>
<dbReference type="EMBL" id="AAVT01000001">
    <property type="protein sequence ID" value="EAW32294.1"/>
    <property type="molecule type" value="Genomic_DNA"/>
</dbReference>
<dbReference type="FunFam" id="3.40.50.720:FF:000084">
    <property type="entry name" value="Short-chain dehydrogenase reductase"/>
    <property type="match status" value="1"/>
</dbReference>
<evidence type="ECO:0000313" key="4">
    <source>
        <dbReference type="Proteomes" id="UP000004931"/>
    </source>
</evidence>
<dbReference type="Pfam" id="PF13561">
    <property type="entry name" value="adh_short_C2"/>
    <property type="match status" value="1"/>
</dbReference>
<accession>A0Y840</accession>
<dbReference type="Gene3D" id="3.40.50.720">
    <property type="entry name" value="NAD(P)-binding Rossmann-like Domain"/>
    <property type="match status" value="1"/>
</dbReference>
<proteinExistence type="inferred from homology"/>
<name>A0Y840_9GAMM</name>
<dbReference type="PANTHER" id="PTHR43639">
    <property type="entry name" value="OXIDOREDUCTASE, SHORT-CHAIN DEHYDROGENASE/REDUCTASE FAMILY (AFU_ORTHOLOGUE AFUA_5G02870)"/>
    <property type="match status" value="1"/>
</dbReference>
<dbReference type="GO" id="GO:0016491">
    <property type="term" value="F:oxidoreductase activity"/>
    <property type="evidence" value="ECO:0007669"/>
    <property type="project" value="UniProtKB-KW"/>
</dbReference>
<gene>
    <name evidence="3" type="ORF">GP2143_13601</name>
</gene>
<dbReference type="PRINTS" id="PR00081">
    <property type="entry name" value="GDHRDH"/>
</dbReference>
<sequence length="246" mass="26771">MNAKNRVALVTGGALRIGAEISRELHRRGYTVLIHYRSSQTAATELVQTLNAKRADSAYCFQADLSSNEDIRLLADFAKSIAGGVDALVNNASSFYPTKIDQASEDDWNSLIDSNLKGPFFLTQSLVGTLKERKGNVINIVDIHSERPMLDHSIYCIAKAGVAMMTKTLAKDLAPNIRVNGVSPGAILWPDHEMNDDTKQSILNKIPLARVGESPDIAKTVAFLIEDSPYITGQIIAVDGGRNLTM</sequence>
<protein>
    <submittedName>
        <fullName evidence="3">Pteridine reductase</fullName>
    </submittedName>
</protein>
<keyword evidence="4" id="KW-1185">Reference proteome</keyword>
<dbReference type="InterPro" id="IPR002347">
    <property type="entry name" value="SDR_fam"/>
</dbReference>
<evidence type="ECO:0000313" key="3">
    <source>
        <dbReference type="EMBL" id="EAW32294.1"/>
    </source>
</evidence>
<comment type="similarity">
    <text evidence="1">Belongs to the short-chain dehydrogenases/reductases (SDR) family.</text>
</comment>
<dbReference type="InterPro" id="IPR036291">
    <property type="entry name" value="NAD(P)-bd_dom_sf"/>
</dbReference>
<reference evidence="3 4" key="1">
    <citation type="journal article" date="2010" name="J. Bacteriol.">
        <title>Genome sequence of the oligotrophic marine Gammaproteobacterium HTCC2143, isolated from the Oregon Coast.</title>
        <authorList>
            <person name="Oh H.M."/>
            <person name="Kang I."/>
            <person name="Ferriera S."/>
            <person name="Giovannoni S.J."/>
            <person name="Cho J.C."/>
        </authorList>
    </citation>
    <scope>NUCLEOTIDE SEQUENCE [LARGE SCALE GENOMIC DNA]</scope>
    <source>
        <strain evidence="3 4">HTCC2143</strain>
    </source>
</reference>
<dbReference type="STRING" id="247633.GP2143_13601"/>
<evidence type="ECO:0000256" key="2">
    <source>
        <dbReference type="ARBA" id="ARBA00023002"/>
    </source>
</evidence>
<dbReference type="Proteomes" id="UP000004931">
    <property type="component" value="Unassembled WGS sequence"/>
</dbReference>
<dbReference type="SUPFAM" id="SSF51735">
    <property type="entry name" value="NAD(P)-binding Rossmann-fold domains"/>
    <property type="match status" value="1"/>
</dbReference>
<dbReference type="PRINTS" id="PR00080">
    <property type="entry name" value="SDRFAMILY"/>
</dbReference>
<dbReference type="PROSITE" id="PS00061">
    <property type="entry name" value="ADH_SHORT"/>
    <property type="match status" value="1"/>
</dbReference>
<comment type="caution">
    <text evidence="3">The sequence shown here is derived from an EMBL/GenBank/DDBJ whole genome shotgun (WGS) entry which is preliminary data.</text>
</comment>